<organism evidence="1">
    <name type="scientific">marine metagenome</name>
    <dbReference type="NCBI Taxonomy" id="408172"/>
    <lineage>
        <taxon>unclassified sequences</taxon>
        <taxon>metagenomes</taxon>
        <taxon>ecological metagenomes</taxon>
    </lineage>
</organism>
<accession>A0A382SRQ4</accession>
<sequence>MKFSRKKLSPGLRCRLLLLPGVAMVAVLLVCGGLFAASLVAPASYGELVRSADAVVFARARASTAAARGPLVFTTTEFELISSFSGPLAVGDVARVETPGGELELRSWHVPGSPTFVEGAGYLLCLSRKGENLWIPTMLFWGVLTEAKDASGREFLVPVEEHSDGLLPRPGNAGTEAPGPWDRAAFMGHLREVLEQDRRWALRPLEPVPSLLRRGDGGGAEQPEGCSIFASNGRKMRWRRFDSGEWATIYATNPGDS</sequence>
<feature type="non-terminal residue" evidence="1">
    <location>
        <position position="257"/>
    </location>
</feature>
<protein>
    <submittedName>
        <fullName evidence="1">Uncharacterized protein</fullName>
    </submittedName>
</protein>
<gene>
    <name evidence="1" type="ORF">METZ01_LOCUS365484</name>
</gene>
<dbReference type="AlphaFoldDB" id="A0A382SRQ4"/>
<evidence type="ECO:0000313" key="1">
    <source>
        <dbReference type="EMBL" id="SVD12630.1"/>
    </source>
</evidence>
<proteinExistence type="predicted"/>
<dbReference type="EMBL" id="UINC01131118">
    <property type="protein sequence ID" value="SVD12630.1"/>
    <property type="molecule type" value="Genomic_DNA"/>
</dbReference>
<reference evidence="1" key="1">
    <citation type="submission" date="2018-05" db="EMBL/GenBank/DDBJ databases">
        <authorList>
            <person name="Lanie J.A."/>
            <person name="Ng W.-L."/>
            <person name="Kazmierczak K.M."/>
            <person name="Andrzejewski T.M."/>
            <person name="Davidsen T.M."/>
            <person name="Wayne K.J."/>
            <person name="Tettelin H."/>
            <person name="Glass J.I."/>
            <person name="Rusch D."/>
            <person name="Podicherti R."/>
            <person name="Tsui H.-C.T."/>
            <person name="Winkler M.E."/>
        </authorList>
    </citation>
    <scope>NUCLEOTIDE SEQUENCE</scope>
</reference>
<name>A0A382SRQ4_9ZZZZ</name>